<dbReference type="PANTHER" id="PTHR35849:SF2">
    <property type="entry name" value="BLR2341 PROTEIN"/>
    <property type="match status" value="1"/>
</dbReference>
<name>A0ABS5FYN1_9BRAD</name>
<evidence type="ECO:0000313" key="2">
    <source>
        <dbReference type="EMBL" id="MBR1134167.1"/>
    </source>
</evidence>
<protein>
    <submittedName>
        <fullName evidence="2">STAS domain-containing protein</fullName>
    </submittedName>
</protein>
<organism evidence="2 3">
    <name type="scientific">Bradyrhizobium denitrificans</name>
    <dbReference type="NCBI Taxonomy" id="2734912"/>
    <lineage>
        <taxon>Bacteria</taxon>
        <taxon>Pseudomonadati</taxon>
        <taxon>Pseudomonadota</taxon>
        <taxon>Alphaproteobacteria</taxon>
        <taxon>Hyphomicrobiales</taxon>
        <taxon>Nitrobacteraceae</taxon>
        <taxon>Bradyrhizobium</taxon>
    </lineage>
</organism>
<feature type="domain" description="STAS" evidence="1">
    <location>
        <begin position="12"/>
        <end position="106"/>
    </location>
</feature>
<dbReference type="InterPro" id="IPR002645">
    <property type="entry name" value="STAS_dom"/>
</dbReference>
<comment type="caution">
    <text evidence="2">The sequence shown here is derived from an EMBL/GenBank/DDBJ whole genome shotgun (WGS) entry which is preliminary data.</text>
</comment>
<dbReference type="EMBL" id="JAFCLK010000001">
    <property type="protein sequence ID" value="MBR1134167.1"/>
    <property type="molecule type" value="Genomic_DNA"/>
</dbReference>
<dbReference type="RefSeq" id="WP_041751790.1">
    <property type="nucleotide sequence ID" value="NZ_JABFDP010000023.1"/>
</dbReference>
<dbReference type="Pfam" id="PF13466">
    <property type="entry name" value="STAS_2"/>
    <property type="match status" value="1"/>
</dbReference>
<sequence>MVSEYLKSKEAVKLPADCSISAIREVYEMIRTALAQRGELEIDGSCVDRADVTSIQLLISTAKTGRERGQAVALMAPSQVLRSVIRRAGFPGDAEAGHHFTTKDVG</sequence>
<dbReference type="InterPro" id="IPR052746">
    <property type="entry name" value="MlaB_ABC_Transporter"/>
</dbReference>
<reference evidence="3" key="1">
    <citation type="journal article" date="2021" name="ISME J.">
        <title>Evolutionary origin and ecological implication of a unique nif island in free-living Bradyrhizobium lineages.</title>
        <authorList>
            <person name="Tao J."/>
        </authorList>
    </citation>
    <scope>NUCLEOTIDE SEQUENCE [LARGE SCALE GENOMIC DNA]</scope>
    <source>
        <strain evidence="3">SZCCT0094</strain>
    </source>
</reference>
<gene>
    <name evidence="2" type="ORF">JQ619_00135</name>
</gene>
<keyword evidence="3" id="KW-1185">Reference proteome</keyword>
<accession>A0ABS5FYN1</accession>
<dbReference type="SUPFAM" id="SSF52091">
    <property type="entry name" value="SpoIIaa-like"/>
    <property type="match status" value="1"/>
</dbReference>
<dbReference type="Proteomes" id="UP001314635">
    <property type="component" value="Unassembled WGS sequence"/>
</dbReference>
<dbReference type="InterPro" id="IPR036513">
    <property type="entry name" value="STAS_dom_sf"/>
</dbReference>
<dbReference type="PANTHER" id="PTHR35849">
    <property type="entry name" value="BLR2341 PROTEIN"/>
    <property type="match status" value="1"/>
</dbReference>
<proteinExistence type="predicted"/>
<dbReference type="Gene3D" id="3.30.750.24">
    <property type="entry name" value="STAS domain"/>
    <property type="match status" value="1"/>
</dbReference>
<evidence type="ECO:0000313" key="3">
    <source>
        <dbReference type="Proteomes" id="UP001314635"/>
    </source>
</evidence>
<dbReference type="PROSITE" id="PS50801">
    <property type="entry name" value="STAS"/>
    <property type="match status" value="1"/>
</dbReference>
<evidence type="ECO:0000259" key="1">
    <source>
        <dbReference type="PROSITE" id="PS50801"/>
    </source>
</evidence>
<dbReference type="InterPro" id="IPR058548">
    <property type="entry name" value="MlaB-like_STAS"/>
</dbReference>